<dbReference type="Gene3D" id="3.40.50.150">
    <property type="entry name" value="Vaccinia Virus protein VP39"/>
    <property type="match status" value="1"/>
</dbReference>
<dbReference type="EC" id="2.1.1.-" evidence="6"/>
<keyword evidence="5 6" id="KW-0949">S-adenosyl-L-methionine</keyword>
<evidence type="ECO:0000256" key="1">
    <source>
        <dbReference type="ARBA" id="ARBA00009741"/>
    </source>
</evidence>
<dbReference type="AlphaFoldDB" id="A0A6C0RD06"/>
<evidence type="ECO:0000256" key="5">
    <source>
        <dbReference type="ARBA" id="ARBA00022691"/>
    </source>
</evidence>
<dbReference type="GO" id="GO:0005840">
    <property type="term" value="C:ribosome"/>
    <property type="evidence" value="ECO:0007669"/>
    <property type="project" value="UniProtKB-KW"/>
</dbReference>
<dbReference type="PIRSF" id="PIRSF000401">
    <property type="entry name" value="RPL11_MTase"/>
    <property type="match status" value="1"/>
</dbReference>
<dbReference type="SUPFAM" id="SSF53335">
    <property type="entry name" value="S-adenosyl-L-methionine-dependent methyltransferases"/>
    <property type="match status" value="1"/>
</dbReference>
<evidence type="ECO:0000256" key="2">
    <source>
        <dbReference type="ARBA" id="ARBA00022490"/>
    </source>
</evidence>
<dbReference type="PANTHER" id="PTHR43648">
    <property type="entry name" value="ELECTRON TRANSFER FLAVOPROTEIN BETA SUBUNIT LYSINE METHYLTRANSFERASE"/>
    <property type="match status" value="1"/>
</dbReference>
<keyword evidence="7" id="KW-0689">Ribosomal protein</keyword>
<proteinExistence type="inferred from homology"/>
<name>A0A6C0RD06_9BACT</name>
<evidence type="ECO:0000313" key="8">
    <source>
        <dbReference type="Proteomes" id="UP000474630"/>
    </source>
</evidence>
<dbReference type="EMBL" id="CP048409">
    <property type="protein sequence ID" value="QIA07947.1"/>
    <property type="molecule type" value="Genomic_DNA"/>
</dbReference>
<accession>A0A6C0RD06</accession>
<evidence type="ECO:0000256" key="6">
    <source>
        <dbReference type="HAMAP-Rule" id="MF_00735"/>
    </source>
</evidence>
<organism evidence="7 8">
    <name type="scientific">Draconibacterium halophilum</name>
    <dbReference type="NCBI Taxonomy" id="2706887"/>
    <lineage>
        <taxon>Bacteria</taxon>
        <taxon>Pseudomonadati</taxon>
        <taxon>Bacteroidota</taxon>
        <taxon>Bacteroidia</taxon>
        <taxon>Marinilabiliales</taxon>
        <taxon>Prolixibacteraceae</taxon>
        <taxon>Draconibacterium</taxon>
    </lineage>
</organism>
<keyword evidence="8" id="KW-1185">Reference proteome</keyword>
<dbReference type="HAMAP" id="MF_00735">
    <property type="entry name" value="Methyltr_PrmA"/>
    <property type="match status" value="1"/>
</dbReference>
<dbReference type="Proteomes" id="UP000474630">
    <property type="component" value="Chromosome"/>
</dbReference>
<feature type="binding site" evidence="6">
    <location>
        <position position="130"/>
    </location>
    <ligand>
        <name>S-adenosyl-L-methionine</name>
        <dbReference type="ChEBI" id="CHEBI:59789"/>
    </ligand>
</feature>
<feature type="binding site" evidence="6">
    <location>
        <position position="215"/>
    </location>
    <ligand>
        <name>S-adenosyl-L-methionine</name>
        <dbReference type="ChEBI" id="CHEBI:59789"/>
    </ligand>
</feature>
<keyword evidence="2 6" id="KW-0963">Cytoplasm</keyword>
<dbReference type="PANTHER" id="PTHR43648:SF1">
    <property type="entry name" value="ELECTRON TRANSFER FLAVOPROTEIN BETA SUBUNIT LYSINE METHYLTRANSFERASE"/>
    <property type="match status" value="1"/>
</dbReference>
<reference evidence="7 8" key="1">
    <citation type="submission" date="2020-02" db="EMBL/GenBank/DDBJ databases">
        <title>Genome sequencing for Draconibacterium sp. strain M1.</title>
        <authorList>
            <person name="Park S.-J."/>
        </authorList>
    </citation>
    <scope>NUCLEOTIDE SEQUENCE [LARGE SCALE GENOMIC DNA]</scope>
    <source>
        <strain evidence="7 8">M1</strain>
    </source>
</reference>
<evidence type="ECO:0000313" key="7">
    <source>
        <dbReference type="EMBL" id="QIA07947.1"/>
    </source>
</evidence>
<dbReference type="InterPro" id="IPR029063">
    <property type="entry name" value="SAM-dependent_MTases_sf"/>
</dbReference>
<comment type="similarity">
    <text evidence="1 6">Belongs to the methyltransferase superfamily. PrmA family.</text>
</comment>
<dbReference type="GO" id="GO:0008276">
    <property type="term" value="F:protein methyltransferase activity"/>
    <property type="evidence" value="ECO:0007669"/>
    <property type="project" value="UniProtKB-UniRule"/>
</dbReference>
<gene>
    <name evidence="6 7" type="primary">prmA</name>
    <name evidence="7" type="ORF">G0Q07_09490</name>
</gene>
<evidence type="ECO:0000256" key="4">
    <source>
        <dbReference type="ARBA" id="ARBA00022679"/>
    </source>
</evidence>
<keyword evidence="3 6" id="KW-0489">Methyltransferase</keyword>
<keyword evidence="7" id="KW-0687">Ribonucleoprotein</keyword>
<dbReference type="GO" id="GO:0005737">
    <property type="term" value="C:cytoplasm"/>
    <property type="evidence" value="ECO:0007669"/>
    <property type="project" value="UniProtKB-SubCell"/>
</dbReference>
<evidence type="ECO:0000256" key="3">
    <source>
        <dbReference type="ARBA" id="ARBA00022603"/>
    </source>
</evidence>
<dbReference type="KEGG" id="drc:G0Q07_09490"/>
<dbReference type="GO" id="GO:0032259">
    <property type="term" value="P:methylation"/>
    <property type="evidence" value="ECO:0007669"/>
    <property type="project" value="UniProtKB-KW"/>
</dbReference>
<comment type="catalytic activity">
    <reaction evidence="6">
        <text>L-lysyl-[protein] + 3 S-adenosyl-L-methionine = N(6),N(6),N(6)-trimethyl-L-lysyl-[protein] + 3 S-adenosyl-L-homocysteine + 3 H(+)</text>
        <dbReference type="Rhea" id="RHEA:54192"/>
        <dbReference type="Rhea" id="RHEA-COMP:9752"/>
        <dbReference type="Rhea" id="RHEA-COMP:13826"/>
        <dbReference type="ChEBI" id="CHEBI:15378"/>
        <dbReference type="ChEBI" id="CHEBI:29969"/>
        <dbReference type="ChEBI" id="CHEBI:57856"/>
        <dbReference type="ChEBI" id="CHEBI:59789"/>
        <dbReference type="ChEBI" id="CHEBI:61961"/>
    </reaction>
</comment>
<protein>
    <recommendedName>
        <fullName evidence="6">Ribosomal protein L11 methyltransferase</fullName>
        <shortName evidence="6">L11 Mtase</shortName>
        <ecNumber evidence="6">2.1.1.-</ecNumber>
    </recommendedName>
</protein>
<comment type="subcellular location">
    <subcellularLocation>
        <location evidence="6">Cytoplasm</location>
    </subcellularLocation>
</comment>
<dbReference type="InterPro" id="IPR004498">
    <property type="entry name" value="Ribosomal_PrmA_MeTrfase"/>
</dbReference>
<dbReference type="CDD" id="cd02440">
    <property type="entry name" value="AdoMet_MTases"/>
    <property type="match status" value="1"/>
</dbReference>
<feature type="binding site" evidence="6">
    <location>
        <position position="173"/>
    </location>
    <ligand>
        <name>S-adenosyl-L-methionine</name>
        <dbReference type="ChEBI" id="CHEBI:59789"/>
    </ligand>
</feature>
<keyword evidence="4 6" id="KW-0808">Transferase</keyword>
<dbReference type="Pfam" id="PF06325">
    <property type="entry name" value="PrmA"/>
    <property type="match status" value="1"/>
</dbReference>
<sequence length="280" mass="31567">MDYLKISIQITPFQEWLRDVLNAQLAEVGFDSFIETQTGFEAFIPSDSYSEESLSTVLETFSDNFSFVVESEFIADQNWNKEWEKNYFKPLVIGGECLIRAPFHTEYPETKYEIIIEPNMAFGTGNHETTATIIESILQNDLKGKTILDMGCGTGILSILASMKGAEQITAIDIDKWSYEGTQENAALNKITNINAKLGDASLLGEEKYDLIFANIHKNVLLNDMPTYYSVLKKRGTLIMSGFYTEDIQDIVVKAEELGLTNAGFMEKNNWVAHTFVKPD</sequence>
<comment type="function">
    <text evidence="6">Methylates ribosomal protein L11.</text>
</comment>
<feature type="binding site" evidence="6">
    <location>
        <position position="151"/>
    </location>
    <ligand>
        <name>S-adenosyl-L-methionine</name>
        <dbReference type="ChEBI" id="CHEBI:59789"/>
    </ligand>
</feature>
<dbReference type="RefSeq" id="WP_163345868.1">
    <property type="nucleotide sequence ID" value="NZ_CP048409.1"/>
</dbReference>
<dbReference type="NCBIfam" id="NF001785">
    <property type="entry name" value="PRK00517.2-2"/>
    <property type="match status" value="1"/>
</dbReference>
<dbReference type="InterPro" id="IPR050078">
    <property type="entry name" value="Ribosomal_L11_MeTrfase_PrmA"/>
</dbReference>